<protein>
    <submittedName>
        <fullName evidence="3">Glucose/arabinose dehydrogenase</fullName>
    </submittedName>
</protein>
<accession>A0A4R1GPU6</accession>
<comment type="caution">
    <text evidence="3">The sequence shown here is derived from an EMBL/GenBank/DDBJ whole genome shotgun (WGS) entry which is preliminary data.</text>
</comment>
<dbReference type="Pfam" id="PF07995">
    <property type="entry name" value="GSDH"/>
    <property type="match status" value="1"/>
</dbReference>
<dbReference type="AlphaFoldDB" id="A0A4R1GPU6"/>
<dbReference type="OrthoDB" id="9770043at2"/>
<reference evidence="3 4" key="1">
    <citation type="submission" date="2019-03" db="EMBL/GenBank/DDBJ databases">
        <title>Genomic Encyclopedia of Archaeal and Bacterial Type Strains, Phase II (KMG-II): from individual species to whole genera.</title>
        <authorList>
            <person name="Goeker M."/>
        </authorList>
    </citation>
    <scope>NUCLEOTIDE SEQUENCE [LARGE SCALE GENOMIC DNA]</scope>
    <source>
        <strain evidence="3 4">DSM 27697</strain>
    </source>
</reference>
<dbReference type="Proteomes" id="UP000294546">
    <property type="component" value="Unassembled WGS sequence"/>
</dbReference>
<dbReference type="RefSeq" id="WP_132289555.1">
    <property type="nucleotide sequence ID" value="NZ_SMFU01000007.1"/>
</dbReference>
<evidence type="ECO:0000313" key="3">
    <source>
        <dbReference type="EMBL" id="TCK09370.1"/>
    </source>
</evidence>
<gene>
    <name evidence="3" type="ORF">CLV83_1476</name>
</gene>
<dbReference type="PANTHER" id="PTHR19328:SF75">
    <property type="entry name" value="ALDOSE SUGAR DEHYDROGENASE YLII"/>
    <property type="match status" value="1"/>
</dbReference>
<evidence type="ECO:0000256" key="1">
    <source>
        <dbReference type="SAM" id="SignalP"/>
    </source>
</evidence>
<evidence type="ECO:0000313" key="4">
    <source>
        <dbReference type="Proteomes" id="UP000294546"/>
    </source>
</evidence>
<organism evidence="3 4">
    <name type="scientific">Marinobacterium mangrovicola</name>
    <dbReference type="NCBI Taxonomy" id="1476959"/>
    <lineage>
        <taxon>Bacteria</taxon>
        <taxon>Pseudomonadati</taxon>
        <taxon>Pseudomonadota</taxon>
        <taxon>Gammaproteobacteria</taxon>
        <taxon>Oceanospirillales</taxon>
        <taxon>Oceanospirillaceae</taxon>
        <taxon>Marinobacterium</taxon>
    </lineage>
</organism>
<sequence length="374" mass="40684">MLRRSISLALGLVFAAQFAQAEIVHRESTESGAVEVEQLASGLGVAWGMEFLDENRLMITEREGRVKLLNIDTGELTEVTGLPEVRSGGQGGLLDLASTPEAPGWYYLTWVASVENRGVTVLSRARLDGTELTDWQDLLITRSGTGTSRHFGGRIAFDGKGHVYFSTGDRGERPNGQNLQTHAGTIMRLTLGGQIPSDNPFIGKAGAQPEIWSYGHRNPQGLAYDAEHDLLWENEHGPRGGDEINLIKSGANYGWPTLSHGKEYWGPIDVGEGEEAPGMESPVKVYIPSIAPGSLMFYTGAAFPEWRGNLFSGALALTHLNRVELDASGEAVAEERLLDEMNERIRDVEQGPDGLIYLSTDSGRILRLQPASAE</sequence>
<keyword evidence="1" id="KW-0732">Signal</keyword>
<feature type="signal peptide" evidence="1">
    <location>
        <begin position="1"/>
        <end position="21"/>
    </location>
</feature>
<dbReference type="InterPro" id="IPR011041">
    <property type="entry name" value="Quinoprot_gluc/sorb_DH_b-prop"/>
</dbReference>
<dbReference type="Gene3D" id="2.120.10.30">
    <property type="entry name" value="TolB, C-terminal domain"/>
    <property type="match status" value="1"/>
</dbReference>
<dbReference type="InterPro" id="IPR011042">
    <property type="entry name" value="6-blade_b-propeller_TolB-like"/>
</dbReference>
<evidence type="ECO:0000259" key="2">
    <source>
        <dbReference type="Pfam" id="PF07995"/>
    </source>
</evidence>
<dbReference type="InterPro" id="IPR012938">
    <property type="entry name" value="Glc/Sorbosone_DH"/>
</dbReference>
<dbReference type="EMBL" id="SMFU01000007">
    <property type="protein sequence ID" value="TCK09370.1"/>
    <property type="molecule type" value="Genomic_DNA"/>
</dbReference>
<dbReference type="SUPFAM" id="SSF50952">
    <property type="entry name" value="Soluble quinoprotein glucose dehydrogenase"/>
    <property type="match status" value="1"/>
</dbReference>
<proteinExistence type="predicted"/>
<dbReference type="PANTHER" id="PTHR19328">
    <property type="entry name" value="HEDGEHOG-INTERACTING PROTEIN"/>
    <property type="match status" value="1"/>
</dbReference>
<feature type="chain" id="PRO_5020959249" evidence="1">
    <location>
        <begin position="22"/>
        <end position="374"/>
    </location>
</feature>
<feature type="domain" description="Glucose/Sorbosone dehydrogenase" evidence="2">
    <location>
        <begin position="46"/>
        <end position="367"/>
    </location>
</feature>
<keyword evidence="4" id="KW-1185">Reference proteome</keyword>
<name>A0A4R1GPU6_9GAMM</name>